<dbReference type="AlphaFoldDB" id="Q94LB5"/>
<organism evidence="2 3">
    <name type="scientific">Oryza sativa subsp. japonica</name>
    <name type="common">Rice</name>
    <dbReference type="NCBI Taxonomy" id="39947"/>
    <lineage>
        <taxon>Eukaryota</taxon>
        <taxon>Viridiplantae</taxon>
        <taxon>Streptophyta</taxon>
        <taxon>Embryophyta</taxon>
        <taxon>Tracheophyta</taxon>
        <taxon>Spermatophyta</taxon>
        <taxon>Magnoliopsida</taxon>
        <taxon>Liliopsida</taxon>
        <taxon>Poales</taxon>
        <taxon>Poaceae</taxon>
        <taxon>BOP clade</taxon>
        <taxon>Oryzoideae</taxon>
        <taxon>Oryzeae</taxon>
        <taxon>Oryzinae</taxon>
        <taxon>Oryza</taxon>
        <taxon>Oryza sativa</taxon>
    </lineage>
</organism>
<evidence type="ECO:0000313" key="3">
    <source>
        <dbReference type="Proteomes" id="UP000000763"/>
    </source>
</evidence>
<gene>
    <name evidence="2" type="primary">OSJNBa0026A15.30</name>
</gene>
<feature type="compositionally biased region" description="Basic residues" evidence="1">
    <location>
        <begin position="105"/>
        <end position="119"/>
    </location>
</feature>
<dbReference type="Proteomes" id="UP000000763">
    <property type="component" value="Chromosome 3"/>
</dbReference>
<dbReference type="EMBL" id="AC084404">
    <property type="protein sequence ID" value="AAK50587.1"/>
    <property type="molecule type" value="Genomic_DNA"/>
</dbReference>
<sequence>MKKVLTKFDQECDHHYDGSQGNLHRWNDHISAFTQVSKQLGTVTWSYKKNGEGEAALASGKRTRQHQRAARGQGEGKATPASGERMRRQTLPPDPEAERLPLRDRPRHQGPRQCHRRCCSSRSPCAPCRRHHRH</sequence>
<protein>
    <submittedName>
        <fullName evidence="2">Uncharacterized protein</fullName>
    </submittedName>
</protein>
<proteinExistence type="predicted"/>
<accession>Q94LB5</accession>
<feature type="region of interest" description="Disordered" evidence="1">
    <location>
        <begin position="54"/>
        <end position="134"/>
    </location>
</feature>
<evidence type="ECO:0000313" key="2">
    <source>
        <dbReference type="EMBL" id="AAK50587.1"/>
    </source>
</evidence>
<name>Q94LB5_ORYSJ</name>
<evidence type="ECO:0000256" key="1">
    <source>
        <dbReference type="SAM" id="MobiDB-lite"/>
    </source>
</evidence>
<reference evidence="3" key="1">
    <citation type="journal article" date="2005" name="Nature">
        <title>The map-based sequence of the rice genome.</title>
        <authorList>
            <consortium name="International rice genome sequencing project (IRGSP)"/>
            <person name="Matsumoto T."/>
            <person name="Wu J."/>
            <person name="Kanamori H."/>
            <person name="Katayose Y."/>
            <person name="Fujisawa M."/>
            <person name="Namiki N."/>
            <person name="Mizuno H."/>
            <person name="Yamamoto K."/>
            <person name="Antonio B.A."/>
            <person name="Baba T."/>
            <person name="Sakata K."/>
            <person name="Nagamura Y."/>
            <person name="Aoki H."/>
            <person name="Arikawa K."/>
            <person name="Arita K."/>
            <person name="Bito T."/>
            <person name="Chiden Y."/>
            <person name="Fujitsuka N."/>
            <person name="Fukunaka R."/>
            <person name="Hamada M."/>
            <person name="Harada C."/>
            <person name="Hayashi A."/>
            <person name="Hijishita S."/>
            <person name="Honda M."/>
            <person name="Hosokawa S."/>
            <person name="Ichikawa Y."/>
            <person name="Idonuma A."/>
            <person name="Iijima M."/>
            <person name="Ikeda M."/>
            <person name="Ikeno M."/>
            <person name="Ito K."/>
            <person name="Ito S."/>
            <person name="Ito T."/>
            <person name="Ito Y."/>
            <person name="Ito Y."/>
            <person name="Iwabuchi A."/>
            <person name="Kamiya K."/>
            <person name="Karasawa W."/>
            <person name="Kurita K."/>
            <person name="Katagiri S."/>
            <person name="Kikuta A."/>
            <person name="Kobayashi H."/>
            <person name="Kobayashi N."/>
            <person name="Machita K."/>
            <person name="Maehara T."/>
            <person name="Masukawa M."/>
            <person name="Mizubayashi T."/>
            <person name="Mukai Y."/>
            <person name="Nagasaki H."/>
            <person name="Nagata Y."/>
            <person name="Naito S."/>
            <person name="Nakashima M."/>
            <person name="Nakama Y."/>
            <person name="Nakamichi Y."/>
            <person name="Nakamura M."/>
            <person name="Meguro A."/>
            <person name="Negishi M."/>
            <person name="Ohta I."/>
            <person name="Ohta T."/>
            <person name="Okamoto M."/>
            <person name="Ono N."/>
            <person name="Saji S."/>
            <person name="Sakaguchi M."/>
            <person name="Sakai K."/>
            <person name="Shibata M."/>
            <person name="Shimokawa T."/>
            <person name="Song J."/>
            <person name="Takazaki Y."/>
            <person name="Terasawa K."/>
            <person name="Tsugane M."/>
            <person name="Tsuji K."/>
            <person name="Ueda S."/>
            <person name="Waki K."/>
            <person name="Yamagata H."/>
            <person name="Yamamoto M."/>
            <person name="Yamamoto S."/>
            <person name="Yamane H."/>
            <person name="Yoshiki S."/>
            <person name="Yoshihara R."/>
            <person name="Yukawa K."/>
            <person name="Zhong H."/>
            <person name="Yano M."/>
            <person name="Yuan Q."/>
            <person name="Ouyang S."/>
            <person name="Liu J."/>
            <person name="Jones K.M."/>
            <person name="Gansberger K."/>
            <person name="Moffat K."/>
            <person name="Hill J."/>
            <person name="Bera J."/>
            <person name="Fadrosh D."/>
            <person name="Jin S."/>
            <person name="Johri S."/>
            <person name="Kim M."/>
            <person name="Overton L."/>
            <person name="Reardon M."/>
            <person name="Tsitrin T."/>
            <person name="Vuong H."/>
            <person name="Weaver B."/>
            <person name="Ciecko A."/>
            <person name="Tallon L."/>
            <person name="Jackson J."/>
            <person name="Pai G."/>
            <person name="Aken S.V."/>
            <person name="Utterback T."/>
            <person name="Reidmuller S."/>
            <person name="Feldblyum T."/>
            <person name="Hsiao J."/>
            <person name="Zismann V."/>
            <person name="Iobst S."/>
            <person name="de Vazeille A.R."/>
            <person name="Buell C.R."/>
            <person name="Ying K."/>
            <person name="Li Y."/>
            <person name="Lu T."/>
            <person name="Huang Y."/>
            <person name="Zhao Q."/>
            <person name="Feng Q."/>
            <person name="Zhang L."/>
            <person name="Zhu J."/>
            <person name="Weng Q."/>
            <person name="Mu J."/>
            <person name="Lu Y."/>
            <person name="Fan D."/>
            <person name="Liu Y."/>
            <person name="Guan J."/>
            <person name="Zhang Y."/>
            <person name="Yu S."/>
            <person name="Liu X."/>
            <person name="Zhang Y."/>
            <person name="Hong G."/>
            <person name="Han B."/>
            <person name="Choisne N."/>
            <person name="Demange N."/>
            <person name="Orjeda G."/>
            <person name="Samain S."/>
            <person name="Cattolico L."/>
            <person name="Pelletier E."/>
            <person name="Couloux A."/>
            <person name="Segurens B."/>
            <person name="Wincker P."/>
            <person name="D'Hont A."/>
            <person name="Scarpelli C."/>
            <person name="Weissenbach J."/>
            <person name="Salanoubat M."/>
            <person name="Quetier F."/>
            <person name="Yu Y."/>
            <person name="Kim H.R."/>
            <person name="Rambo T."/>
            <person name="Currie J."/>
            <person name="Collura K."/>
            <person name="Luo M."/>
            <person name="Yang T."/>
            <person name="Ammiraju J.S.S."/>
            <person name="Engler F."/>
            <person name="Soderlund C."/>
            <person name="Wing R.A."/>
            <person name="Palmer L.E."/>
            <person name="de la Bastide M."/>
            <person name="Spiegel L."/>
            <person name="Nascimento L."/>
            <person name="Zutavern T."/>
            <person name="O'Shaughnessy A."/>
            <person name="Dike S."/>
            <person name="Dedhia N."/>
            <person name="Preston R."/>
            <person name="Balija V."/>
            <person name="McCombie W.R."/>
            <person name="Chow T."/>
            <person name="Chen H."/>
            <person name="Chung M."/>
            <person name="Chen C."/>
            <person name="Shaw J."/>
            <person name="Wu H."/>
            <person name="Hsiao K."/>
            <person name="Chao Y."/>
            <person name="Chu M."/>
            <person name="Cheng C."/>
            <person name="Hour A."/>
            <person name="Lee P."/>
            <person name="Lin S."/>
            <person name="Lin Y."/>
            <person name="Liou J."/>
            <person name="Liu S."/>
            <person name="Hsing Y."/>
            <person name="Raghuvanshi S."/>
            <person name="Mohanty A."/>
            <person name="Bharti A.K."/>
            <person name="Gaur A."/>
            <person name="Gupta V."/>
            <person name="Kumar D."/>
            <person name="Ravi V."/>
            <person name="Vij S."/>
            <person name="Kapur A."/>
            <person name="Khurana P."/>
            <person name="Khurana P."/>
            <person name="Khurana J.P."/>
            <person name="Tyagi A.K."/>
            <person name="Gaikwad K."/>
            <person name="Singh A."/>
            <person name="Dalal V."/>
            <person name="Srivastava S."/>
            <person name="Dixit A."/>
            <person name="Pal A.K."/>
            <person name="Ghazi I.A."/>
            <person name="Yadav M."/>
            <person name="Pandit A."/>
            <person name="Bhargava A."/>
            <person name="Sureshbabu K."/>
            <person name="Batra K."/>
            <person name="Sharma T.R."/>
            <person name="Mohapatra T."/>
            <person name="Singh N.K."/>
            <person name="Messing J."/>
            <person name="Nelson A.B."/>
            <person name="Fuks G."/>
            <person name="Kavchok S."/>
            <person name="Keizer G."/>
            <person name="Linton E."/>
            <person name="Llaca V."/>
            <person name="Song R."/>
            <person name="Tanyolac B."/>
            <person name="Young S."/>
            <person name="Ho-Il K."/>
            <person name="Hahn J.H."/>
            <person name="Sangsakoo G."/>
            <person name="Vanavichit A."/>
            <person name="de Mattos Luiz.A.T."/>
            <person name="Zimmer P.D."/>
            <person name="Malone G."/>
            <person name="Dellagostin O."/>
            <person name="de Oliveira A.C."/>
            <person name="Bevan M."/>
            <person name="Bancroft I."/>
            <person name="Minx P."/>
            <person name="Cordum H."/>
            <person name="Wilson R."/>
            <person name="Cheng Z."/>
            <person name="Jin W."/>
            <person name="Jiang J."/>
            <person name="Leong S.A."/>
            <person name="Iwama H."/>
            <person name="Gojobori T."/>
            <person name="Itoh T."/>
            <person name="Niimura Y."/>
            <person name="Fujii Y."/>
            <person name="Habara T."/>
            <person name="Sakai H."/>
            <person name="Sato Y."/>
            <person name="Wilson G."/>
            <person name="Kumar K."/>
            <person name="McCouch S."/>
            <person name="Juretic N."/>
            <person name="Hoen D."/>
            <person name="Wright S."/>
            <person name="Bruskiewich R."/>
            <person name="Bureau T."/>
            <person name="Miyao A."/>
            <person name="Hirochika H."/>
            <person name="Nishikawa T."/>
            <person name="Kadowaki K."/>
            <person name="Sugiura M."/>
            <person name="Burr B."/>
            <person name="Sasaki T."/>
        </authorList>
    </citation>
    <scope>NUCLEOTIDE SEQUENCE [LARGE SCALE GENOMIC DNA]</scope>
    <source>
        <strain evidence="3">cv. Nipponbare</strain>
    </source>
</reference>
<reference evidence="3" key="2">
    <citation type="journal article" date="2008" name="Nucleic Acids Res.">
        <title>The rice annotation project database (RAP-DB): 2008 update.</title>
        <authorList>
            <consortium name="The rice annotation project (RAP)"/>
        </authorList>
    </citation>
    <scope>GENOME REANNOTATION</scope>
    <source>
        <strain evidence="3">cv. Nipponbare</strain>
    </source>
</reference>